<dbReference type="RefSeq" id="WP_075082392.1">
    <property type="nucleotide sequence ID" value="NZ_CP042912.1"/>
</dbReference>
<comment type="catalytic activity">
    <reaction evidence="21">
        <text>decanoyl-CoA + H2O = decanoate + CoA + H(+)</text>
        <dbReference type="Rhea" id="RHEA:40059"/>
        <dbReference type="ChEBI" id="CHEBI:15377"/>
        <dbReference type="ChEBI" id="CHEBI:15378"/>
        <dbReference type="ChEBI" id="CHEBI:27689"/>
        <dbReference type="ChEBI" id="CHEBI:57287"/>
        <dbReference type="ChEBI" id="CHEBI:61430"/>
    </reaction>
    <physiologicalReaction direction="left-to-right" evidence="21">
        <dbReference type="Rhea" id="RHEA:40060"/>
    </physiologicalReaction>
</comment>
<dbReference type="OrthoDB" id="9792301at2"/>
<evidence type="ECO:0000256" key="9">
    <source>
        <dbReference type="ARBA" id="ARBA00022946"/>
    </source>
</evidence>
<dbReference type="InterPro" id="IPR052365">
    <property type="entry name" value="THEM4/THEM5_acyl-CoA_thioest"/>
</dbReference>
<evidence type="ECO:0000256" key="8">
    <source>
        <dbReference type="ARBA" id="ARBA00022832"/>
    </source>
</evidence>
<dbReference type="Gene3D" id="3.10.129.10">
    <property type="entry name" value="Hotdog Thioesterase"/>
    <property type="match status" value="1"/>
</dbReference>
<evidence type="ECO:0000256" key="6">
    <source>
        <dbReference type="ARBA" id="ARBA00022703"/>
    </source>
</evidence>
<evidence type="ECO:0000256" key="12">
    <source>
        <dbReference type="ARBA" id="ARBA00023273"/>
    </source>
</evidence>
<name>A0A5B9PBK4_9BACT</name>
<evidence type="ECO:0000256" key="4">
    <source>
        <dbReference type="ARBA" id="ARBA00022475"/>
    </source>
</evidence>
<evidence type="ECO:0000256" key="1">
    <source>
        <dbReference type="ARBA" id="ARBA00004170"/>
    </source>
</evidence>
<comment type="catalytic activity">
    <reaction evidence="13">
        <text>(5Z,8Z,11Z,14Z)-eicosatetraenoyl-CoA + H2O = (5Z,8Z,11Z,14Z)-eicosatetraenoate + CoA + H(+)</text>
        <dbReference type="Rhea" id="RHEA:40151"/>
        <dbReference type="ChEBI" id="CHEBI:15377"/>
        <dbReference type="ChEBI" id="CHEBI:15378"/>
        <dbReference type="ChEBI" id="CHEBI:32395"/>
        <dbReference type="ChEBI" id="CHEBI:57287"/>
        <dbReference type="ChEBI" id="CHEBI:57368"/>
    </reaction>
    <physiologicalReaction direction="left-to-right" evidence="13">
        <dbReference type="Rhea" id="RHEA:40152"/>
    </physiologicalReaction>
</comment>
<keyword evidence="4" id="KW-1003">Cell membrane</keyword>
<evidence type="ECO:0000256" key="7">
    <source>
        <dbReference type="ARBA" id="ARBA00022801"/>
    </source>
</evidence>
<keyword evidence="6" id="KW-0053">Apoptosis</keyword>
<evidence type="ECO:0000256" key="23">
    <source>
        <dbReference type="ARBA" id="ARBA00048180"/>
    </source>
</evidence>
<comment type="similarity">
    <text evidence="15">Belongs to the THEM4/THEM5 thioesterase family.</text>
</comment>
<dbReference type="KEGG" id="mff:MFFC18_39730"/>
<dbReference type="CDD" id="cd03443">
    <property type="entry name" value="PaaI_thioesterase"/>
    <property type="match status" value="1"/>
</dbReference>
<evidence type="ECO:0000256" key="21">
    <source>
        <dbReference type="ARBA" id="ARBA00047969"/>
    </source>
</evidence>
<evidence type="ECO:0000256" key="3">
    <source>
        <dbReference type="ARBA" id="ARBA00004632"/>
    </source>
</evidence>
<evidence type="ECO:0000259" key="24">
    <source>
        <dbReference type="Pfam" id="PF03061"/>
    </source>
</evidence>
<evidence type="ECO:0000256" key="17">
    <source>
        <dbReference type="ARBA" id="ARBA00040123"/>
    </source>
</evidence>
<keyword evidence="9" id="KW-0809">Transit peptide</keyword>
<comment type="catalytic activity">
    <reaction evidence="22">
        <text>dodecanoyl-CoA + H2O = dodecanoate + CoA + H(+)</text>
        <dbReference type="Rhea" id="RHEA:30135"/>
        <dbReference type="ChEBI" id="CHEBI:15377"/>
        <dbReference type="ChEBI" id="CHEBI:15378"/>
        <dbReference type="ChEBI" id="CHEBI:18262"/>
        <dbReference type="ChEBI" id="CHEBI:57287"/>
        <dbReference type="ChEBI" id="CHEBI:57375"/>
    </reaction>
    <physiologicalReaction direction="left-to-right" evidence="22">
        <dbReference type="Rhea" id="RHEA:30136"/>
    </physiologicalReaction>
</comment>
<evidence type="ECO:0000256" key="18">
    <source>
        <dbReference type="ARBA" id="ARBA00043210"/>
    </source>
</evidence>
<comment type="catalytic activity">
    <reaction evidence="20">
        <text>hexadecanoyl-CoA + H2O = hexadecanoate + CoA + H(+)</text>
        <dbReference type="Rhea" id="RHEA:16645"/>
        <dbReference type="ChEBI" id="CHEBI:7896"/>
        <dbReference type="ChEBI" id="CHEBI:15377"/>
        <dbReference type="ChEBI" id="CHEBI:15378"/>
        <dbReference type="ChEBI" id="CHEBI:57287"/>
        <dbReference type="ChEBI" id="CHEBI:57379"/>
        <dbReference type="EC" id="3.1.2.2"/>
    </reaction>
    <physiologicalReaction direction="left-to-right" evidence="20">
        <dbReference type="Rhea" id="RHEA:16646"/>
    </physiologicalReaction>
</comment>
<dbReference type="SUPFAM" id="SSF54637">
    <property type="entry name" value="Thioesterase/thiol ester dehydrase-isomerase"/>
    <property type="match status" value="1"/>
</dbReference>
<evidence type="ECO:0000313" key="25">
    <source>
        <dbReference type="EMBL" id="QEG24057.1"/>
    </source>
</evidence>
<organism evidence="25 26">
    <name type="scientific">Mariniblastus fucicola</name>
    <dbReference type="NCBI Taxonomy" id="980251"/>
    <lineage>
        <taxon>Bacteria</taxon>
        <taxon>Pseudomonadati</taxon>
        <taxon>Planctomycetota</taxon>
        <taxon>Planctomycetia</taxon>
        <taxon>Pirellulales</taxon>
        <taxon>Pirellulaceae</taxon>
        <taxon>Mariniblastus</taxon>
    </lineage>
</organism>
<comment type="catalytic activity">
    <reaction evidence="23">
        <text>tetradecanoyl-CoA + H2O = tetradecanoate + CoA + H(+)</text>
        <dbReference type="Rhea" id="RHEA:40119"/>
        <dbReference type="ChEBI" id="CHEBI:15377"/>
        <dbReference type="ChEBI" id="CHEBI:15378"/>
        <dbReference type="ChEBI" id="CHEBI:30807"/>
        <dbReference type="ChEBI" id="CHEBI:57287"/>
        <dbReference type="ChEBI" id="CHEBI:57385"/>
    </reaction>
    <physiologicalReaction direction="left-to-right" evidence="23">
        <dbReference type="Rhea" id="RHEA:40120"/>
    </physiologicalReaction>
</comment>
<dbReference type="EC" id="3.1.2.2" evidence="16"/>
<evidence type="ECO:0000256" key="5">
    <source>
        <dbReference type="ARBA" id="ARBA00022490"/>
    </source>
</evidence>
<dbReference type="PANTHER" id="PTHR12418:SF19">
    <property type="entry name" value="ACYL-COENZYME A THIOESTERASE THEM4"/>
    <property type="match status" value="1"/>
</dbReference>
<dbReference type="Proteomes" id="UP000322214">
    <property type="component" value="Chromosome"/>
</dbReference>
<dbReference type="PANTHER" id="PTHR12418">
    <property type="entry name" value="ACYL-COENZYME A THIOESTERASE THEM4"/>
    <property type="match status" value="1"/>
</dbReference>
<evidence type="ECO:0000256" key="15">
    <source>
        <dbReference type="ARBA" id="ARBA00038456"/>
    </source>
</evidence>
<dbReference type="EMBL" id="CP042912">
    <property type="protein sequence ID" value="QEG24057.1"/>
    <property type="molecule type" value="Genomic_DNA"/>
</dbReference>
<dbReference type="GO" id="GO:0006631">
    <property type="term" value="P:fatty acid metabolic process"/>
    <property type="evidence" value="ECO:0007669"/>
    <property type="project" value="UniProtKB-KW"/>
</dbReference>
<keyword evidence="12" id="KW-0966">Cell projection</keyword>
<protein>
    <recommendedName>
        <fullName evidence="17">Acyl-coenzyme A thioesterase THEM4</fullName>
        <ecNumber evidence="16">3.1.2.2</ecNumber>
    </recommendedName>
    <alternativeName>
        <fullName evidence="18">Thioesterase superfamily member 4</fullName>
    </alternativeName>
</protein>
<keyword evidence="26" id="KW-1185">Reference proteome</keyword>
<evidence type="ECO:0000256" key="2">
    <source>
        <dbReference type="ARBA" id="ARBA00004496"/>
    </source>
</evidence>
<keyword evidence="10" id="KW-0443">Lipid metabolism</keyword>
<dbReference type="InterPro" id="IPR006683">
    <property type="entry name" value="Thioestr_dom"/>
</dbReference>
<keyword evidence="11" id="KW-0472">Membrane</keyword>
<evidence type="ECO:0000256" key="14">
    <source>
        <dbReference type="ARBA" id="ARBA00037002"/>
    </source>
</evidence>
<evidence type="ECO:0000256" key="19">
    <source>
        <dbReference type="ARBA" id="ARBA00047588"/>
    </source>
</evidence>
<evidence type="ECO:0000313" key="26">
    <source>
        <dbReference type="Proteomes" id="UP000322214"/>
    </source>
</evidence>
<reference evidence="25 26" key="1">
    <citation type="submission" date="2019-08" db="EMBL/GenBank/DDBJ databases">
        <title>Deep-cultivation of Planctomycetes and their phenomic and genomic characterization uncovers novel biology.</title>
        <authorList>
            <person name="Wiegand S."/>
            <person name="Jogler M."/>
            <person name="Boedeker C."/>
            <person name="Pinto D."/>
            <person name="Vollmers J."/>
            <person name="Rivas-Marin E."/>
            <person name="Kohn T."/>
            <person name="Peeters S.H."/>
            <person name="Heuer A."/>
            <person name="Rast P."/>
            <person name="Oberbeckmann S."/>
            <person name="Bunk B."/>
            <person name="Jeske O."/>
            <person name="Meyerdierks A."/>
            <person name="Storesund J.E."/>
            <person name="Kallscheuer N."/>
            <person name="Luecker S."/>
            <person name="Lage O.M."/>
            <person name="Pohl T."/>
            <person name="Merkel B.J."/>
            <person name="Hornburger P."/>
            <person name="Mueller R.-W."/>
            <person name="Bruemmer F."/>
            <person name="Labrenz M."/>
            <person name="Spormann A.M."/>
            <person name="Op den Camp H."/>
            <person name="Overmann J."/>
            <person name="Amann R."/>
            <person name="Jetten M.S.M."/>
            <person name="Mascher T."/>
            <person name="Medema M.H."/>
            <person name="Devos D.P."/>
            <person name="Kaster A.-K."/>
            <person name="Ovreas L."/>
            <person name="Rohde M."/>
            <person name="Galperin M.Y."/>
            <person name="Jogler C."/>
        </authorList>
    </citation>
    <scope>NUCLEOTIDE SEQUENCE [LARGE SCALE GENOMIC DNA]</scope>
    <source>
        <strain evidence="25 26">FC18</strain>
    </source>
</reference>
<evidence type="ECO:0000256" key="10">
    <source>
        <dbReference type="ARBA" id="ARBA00023098"/>
    </source>
</evidence>
<keyword evidence="7" id="KW-0378">Hydrolase</keyword>
<keyword evidence="5" id="KW-0963">Cytoplasm</keyword>
<evidence type="ECO:0000256" key="20">
    <source>
        <dbReference type="ARBA" id="ARBA00047734"/>
    </source>
</evidence>
<evidence type="ECO:0000256" key="22">
    <source>
        <dbReference type="ARBA" id="ARBA00048074"/>
    </source>
</evidence>
<evidence type="ECO:0000256" key="13">
    <source>
        <dbReference type="ARBA" id="ARBA00035852"/>
    </source>
</evidence>
<comment type="catalytic activity">
    <reaction evidence="14">
        <text>(9Z)-octadecenoyl-CoA + H2O = (9Z)-octadecenoate + CoA + H(+)</text>
        <dbReference type="Rhea" id="RHEA:40139"/>
        <dbReference type="ChEBI" id="CHEBI:15377"/>
        <dbReference type="ChEBI" id="CHEBI:15378"/>
        <dbReference type="ChEBI" id="CHEBI:30823"/>
        <dbReference type="ChEBI" id="CHEBI:57287"/>
        <dbReference type="ChEBI" id="CHEBI:57387"/>
    </reaction>
    <physiologicalReaction direction="left-to-right" evidence="14">
        <dbReference type="Rhea" id="RHEA:40140"/>
    </physiologicalReaction>
</comment>
<dbReference type="GO" id="GO:0005737">
    <property type="term" value="C:cytoplasm"/>
    <property type="evidence" value="ECO:0007669"/>
    <property type="project" value="UniProtKB-SubCell"/>
</dbReference>
<accession>A0A5B9PBK4</accession>
<gene>
    <name evidence="25" type="ORF">MFFC18_39730</name>
</gene>
<evidence type="ECO:0000256" key="11">
    <source>
        <dbReference type="ARBA" id="ARBA00023136"/>
    </source>
</evidence>
<dbReference type="GO" id="GO:0016790">
    <property type="term" value="F:thiolester hydrolase activity"/>
    <property type="evidence" value="ECO:0007669"/>
    <property type="project" value="UniProtKB-ARBA"/>
</dbReference>
<comment type="subcellular location">
    <subcellularLocation>
        <location evidence="3">Cell projection</location>
        <location evidence="3">Ruffle membrane</location>
    </subcellularLocation>
    <subcellularLocation>
        <location evidence="2">Cytoplasm</location>
    </subcellularLocation>
    <subcellularLocation>
        <location evidence="1">Membrane</location>
        <topology evidence="1">Peripheral membrane protein</topology>
    </subcellularLocation>
</comment>
<keyword evidence="8" id="KW-0276">Fatty acid metabolism</keyword>
<feature type="domain" description="Thioesterase" evidence="24">
    <location>
        <begin position="51"/>
        <end position="123"/>
    </location>
</feature>
<sequence length="138" mass="14862">MKTLAPKTGNSCFGCGADNPLGLKLTFHGDPEKGTAWTEFLPPHFLAGGANMMHGGFIALLLDEVSSKVLSMQGKRGVTRNLEISYQKPVNLSGPVRLEGSLIRHEGRKHFIKARILNPGGDVLAESEALFLVFNTSS</sequence>
<dbReference type="InterPro" id="IPR029069">
    <property type="entry name" value="HotDog_dom_sf"/>
</dbReference>
<dbReference type="Pfam" id="PF03061">
    <property type="entry name" value="4HBT"/>
    <property type="match status" value="1"/>
</dbReference>
<dbReference type="AlphaFoldDB" id="A0A5B9PBK4"/>
<proteinExistence type="inferred from homology"/>
<dbReference type="STRING" id="980251.GCA_001642875_04127"/>
<evidence type="ECO:0000256" key="16">
    <source>
        <dbReference type="ARBA" id="ARBA00038848"/>
    </source>
</evidence>
<dbReference type="GO" id="GO:0016020">
    <property type="term" value="C:membrane"/>
    <property type="evidence" value="ECO:0007669"/>
    <property type="project" value="UniProtKB-SubCell"/>
</dbReference>
<comment type="catalytic activity">
    <reaction evidence="19">
        <text>octanoyl-CoA + H2O = octanoate + CoA + H(+)</text>
        <dbReference type="Rhea" id="RHEA:30143"/>
        <dbReference type="ChEBI" id="CHEBI:15377"/>
        <dbReference type="ChEBI" id="CHEBI:15378"/>
        <dbReference type="ChEBI" id="CHEBI:25646"/>
        <dbReference type="ChEBI" id="CHEBI:57287"/>
        <dbReference type="ChEBI" id="CHEBI:57386"/>
    </reaction>
    <physiologicalReaction direction="left-to-right" evidence="19">
        <dbReference type="Rhea" id="RHEA:30144"/>
    </physiologicalReaction>
</comment>